<proteinExistence type="predicted"/>
<dbReference type="Proteomes" id="UP000196531">
    <property type="component" value="Unassembled WGS sequence"/>
</dbReference>
<dbReference type="SUPFAM" id="SSF48371">
    <property type="entry name" value="ARM repeat"/>
    <property type="match status" value="1"/>
</dbReference>
<organism evidence="1 2">
    <name type="scientific">Halobacteriovorax marinus</name>
    <dbReference type="NCBI Taxonomy" id="97084"/>
    <lineage>
        <taxon>Bacteria</taxon>
        <taxon>Pseudomonadati</taxon>
        <taxon>Bdellovibrionota</taxon>
        <taxon>Bacteriovoracia</taxon>
        <taxon>Bacteriovoracales</taxon>
        <taxon>Halobacteriovoraceae</taxon>
        <taxon>Halobacteriovorax</taxon>
    </lineage>
</organism>
<gene>
    <name evidence="1" type="ORF">A9Q84_14770</name>
</gene>
<sequence>MSKETFLMKDSINPKVVKELSLRIKKHYKNFEDVQFSKVIIKDLKKLELKERVYLVSQSLHKYLPSDFKKSVSILIKSLPEALPNNSKEIEGYGESKLKSLHGFIMISITNYVSEFGIDDFKTSMDALYIMTSRFSAEEAARYFIKEYPKETLKLYKKWSKDKDMHVRRLVTESTRPRLPWTMQLPRFIDDPTPVLPLLESLKNDKELYVRRSIANNLNDISKDNPQIVIRILEEWNKDRSSNMQWLIKHALRTLIKQGNTEALKILGFNKNFKATVKSLRLDDSKVKLGSSLNFGVEVESTSNQEQWLMIDYVIHHMKANGKLTPKVFKLRKVKIKAGEKIVFSKKHSIKEISTRKYYSGEHQVQLMINGNLYPKVKFELNCK</sequence>
<dbReference type="InterPro" id="IPR014825">
    <property type="entry name" value="DNA_alkylation"/>
</dbReference>
<comment type="caution">
    <text evidence="1">The sequence shown here is derived from an EMBL/GenBank/DDBJ whole genome shotgun (WGS) entry which is preliminary data.</text>
</comment>
<protein>
    <recommendedName>
        <fullName evidence="3">DNA alkylation repair protein</fullName>
    </recommendedName>
</protein>
<reference evidence="2" key="1">
    <citation type="journal article" date="2017" name="Proc. Natl. Acad. Sci. U.S.A.">
        <title>Simulation of Deepwater Horizon oil plume reveals substrate specialization within a complex community of hydrocarbon-degraders.</title>
        <authorList>
            <person name="Hu P."/>
            <person name="Dubinsky E.A."/>
            <person name="Probst A.J."/>
            <person name="Wang J."/>
            <person name="Sieber C.M.K."/>
            <person name="Tom L.M."/>
            <person name="Gardinali P."/>
            <person name="Banfield J.F."/>
            <person name="Atlas R.M."/>
            <person name="Andersen G.L."/>
        </authorList>
    </citation>
    <scope>NUCLEOTIDE SEQUENCE [LARGE SCALE GENOMIC DNA]</scope>
</reference>
<accession>A0A1Y5F531</accession>
<dbReference type="Gene3D" id="1.25.40.290">
    <property type="entry name" value="ARM repeat domains"/>
    <property type="match status" value="1"/>
</dbReference>
<dbReference type="EMBL" id="MAAO01000007">
    <property type="protein sequence ID" value="OUR95762.1"/>
    <property type="molecule type" value="Genomic_DNA"/>
</dbReference>
<evidence type="ECO:0008006" key="3">
    <source>
        <dbReference type="Google" id="ProtNLM"/>
    </source>
</evidence>
<name>A0A1Y5F531_9BACT</name>
<dbReference type="Pfam" id="PF08713">
    <property type="entry name" value="DNA_alkylation"/>
    <property type="match status" value="1"/>
</dbReference>
<dbReference type="AlphaFoldDB" id="A0A1Y5F531"/>
<evidence type="ECO:0000313" key="2">
    <source>
        <dbReference type="Proteomes" id="UP000196531"/>
    </source>
</evidence>
<dbReference type="InterPro" id="IPR016024">
    <property type="entry name" value="ARM-type_fold"/>
</dbReference>
<evidence type="ECO:0000313" key="1">
    <source>
        <dbReference type="EMBL" id="OUR95762.1"/>
    </source>
</evidence>